<organism evidence="2 3">
    <name type="scientific">Brassica campestris</name>
    <name type="common">Field mustard</name>
    <dbReference type="NCBI Taxonomy" id="3711"/>
    <lineage>
        <taxon>Eukaryota</taxon>
        <taxon>Viridiplantae</taxon>
        <taxon>Streptophyta</taxon>
        <taxon>Embryophyta</taxon>
        <taxon>Tracheophyta</taxon>
        <taxon>Spermatophyta</taxon>
        <taxon>Magnoliopsida</taxon>
        <taxon>eudicotyledons</taxon>
        <taxon>Gunneridae</taxon>
        <taxon>Pentapetalae</taxon>
        <taxon>rosids</taxon>
        <taxon>malvids</taxon>
        <taxon>Brassicales</taxon>
        <taxon>Brassicaceae</taxon>
        <taxon>Brassiceae</taxon>
        <taxon>Brassica</taxon>
    </lineage>
</organism>
<reference evidence="2 3" key="1">
    <citation type="submission" date="2021-07" db="EMBL/GenBank/DDBJ databases">
        <authorList>
            <consortium name="Genoscope - CEA"/>
            <person name="William W."/>
        </authorList>
    </citation>
    <scope>NUCLEOTIDE SEQUENCE [LARGE SCALE GENOMIC DNA]</scope>
</reference>
<proteinExistence type="predicted"/>
<feature type="region of interest" description="Disordered" evidence="1">
    <location>
        <begin position="1"/>
        <end position="48"/>
    </location>
</feature>
<dbReference type="AlphaFoldDB" id="A0A8D9HEM4"/>
<protein>
    <submittedName>
        <fullName evidence="2">Uncharacterized protein</fullName>
    </submittedName>
</protein>
<feature type="non-terminal residue" evidence="2">
    <location>
        <position position="48"/>
    </location>
</feature>
<gene>
    <name evidence="2" type="ORF">BRAPAZ1V2_A08P01020.2</name>
</gene>
<name>A0A8D9HEM4_BRACM</name>
<evidence type="ECO:0000256" key="1">
    <source>
        <dbReference type="SAM" id="MobiDB-lite"/>
    </source>
</evidence>
<evidence type="ECO:0000313" key="3">
    <source>
        <dbReference type="Proteomes" id="UP000694005"/>
    </source>
</evidence>
<dbReference type="Gramene" id="A08p01020.2_BraZ1">
    <property type="protein sequence ID" value="A08p01020.2_BraZ1.CDS"/>
    <property type="gene ID" value="A08g01020.2_BraZ1"/>
</dbReference>
<feature type="compositionally biased region" description="Basic and acidic residues" evidence="1">
    <location>
        <begin position="17"/>
        <end position="48"/>
    </location>
</feature>
<dbReference type="Proteomes" id="UP000694005">
    <property type="component" value="Chromosome A08"/>
</dbReference>
<sequence>RNKKKKSDKAKASSFTKEPEPQLSVKEEPETQVHPEAEPEVKRTPEFR</sequence>
<dbReference type="EMBL" id="LS974624">
    <property type="protein sequence ID" value="CAG7896436.1"/>
    <property type="molecule type" value="Genomic_DNA"/>
</dbReference>
<accession>A0A8D9HEM4</accession>
<evidence type="ECO:0000313" key="2">
    <source>
        <dbReference type="EMBL" id="CAG7896436.1"/>
    </source>
</evidence>